<feature type="compositionally biased region" description="Polar residues" evidence="18">
    <location>
        <begin position="1"/>
        <end position="29"/>
    </location>
</feature>
<keyword evidence="6" id="KW-0963">Cytoplasm</keyword>
<feature type="binding site" evidence="16">
    <location>
        <begin position="434"/>
        <end position="439"/>
    </location>
    <ligand>
        <name>substrate</name>
    </ligand>
</feature>
<feature type="region of interest" description="Disordered" evidence="18">
    <location>
        <begin position="1"/>
        <end position="37"/>
    </location>
</feature>
<dbReference type="SMART" id="SM00642">
    <property type="entry name" value="Aamy"/>
    <property type="match status" value="1"/>
</dbReference>
<evidence type="ECO:0000256" key="4">
    <source>
        <dbReference type="ARBA" id="ARBA00012268"/>
    </source>
</evidence>
<evidence type="ECO:0000256" key="1">
    <source>
        <dbReference type="ARBA" id="ARBA00004496"/>
    </source>
</evidence>
<feature type="active site" description="Proton donor" evidence="15">
    <location>
        <position position="329"/>
    </location>
</feature>
<evidence type="ECO:0000256" key="9">
    <source>
        <dbReference type="ARBA" id="ARBA00023295"/>
    </source>
</evidence>
<feature type="active site" description="Nucleophile" evidence="15">
    <location>
        <position position="292"/>
    </location>
</feature>
<organism evidence="20 21">
    <name type="scientific">Knoellia koreensis</name>
    <dbReference type="NCBI Taxonomy" id="2730921"/>
    <lineage>
        <taxon>Bacteria</taxon>
        <taxon>Bacillati</taxon>
        <taxon>Actinomycetota</taxon>
        <taxon>Actinomycetes</taxon>
        <taxon>Micrococcales</taxon>
        <taxon>Intrasporangiaceae</taxon>
        <taxon>Knoellia</taxon>
    </lineage>
</organism>
<evidence type="ECO:0000259" key="19">
    <source>
        <dbReference type="SMART" id="SM00642"/>
    </source>
</evidence>
<dbReference type="Gene3D" id="1.10.10.760">
    <property type="entry name" value="E-set domains of sugar-utilizing enzymes"/>
    <property type="match status" value="1"/>
</dbReference>
<evidence type="ECO:0000256" key="7">
    <source>
        <dbReference type="ARBA" id="ARBA00022801"/>
    </source>
</evidence>
<evidence type="ECO:0000256" key="15">
    <source>
        <dbReference type="PIRSR" id="PIRSR006337-1"/>
    </source>
</evidence>
<keyword evidence="9 14" id="KW-0326">Glycosidase</keyword>
<keyword evidence="21" id="KW-1185">Reference proteome</keyword>
<comment type="similarity">
    <text evidence="3 14">Belongs to the glycosyl hydrolase 13 family.</text>
</comment>
<feature type="binding site" evidence="16">
    <location>
        <begin position="290"/>
        <end position="295"/>
    </location>
    <ligand>
        <name>substrate</name>
    </ligand>
</feature>
<dbReference type="GO" id="GO:0033942">
    <property type="term" value="F:4-alpha-D-(1-&gt;4)-alpha-D-glucanotrehalose trehalohydrolase activity"/>
    <property type="evidence" value="ECO:0007669"/>
    <property type="project" value="UniProtKB-EC"/>
</dbReference>
<dbReference type="InterPro" id="IPR013783">
    <property type="entry name" value="Ig-like_fold"/>
</dbReference>
<evidence type="ECO:0000256" key="5">
    <source>
        <dbReference type="ARBA" id="ARBA00015938"/>
    </source>
</evidence>
<dbReference type="CDD" id="cd02853">
    <property type="entry name" value="E_set_MTHase_like_N"/>
    <property type="match status" value="1"/>
</dbReference>
<evidence type="ECO:0000256" key="11">
    <source>
        <dbReference type="ARBA" id="ARBA00033284"/>
    </source>
</evidence>
<evidence type="ECO:0000313" key="20">
    <source>
        <dbReference type="EMBL" id="NNM46126.1"/>
    </source>
</evidence>
<protein>
    <recommendedName>
        <fullName evidence="5 13">Malto-oligosyltrehalose trehalohydrolase</fullName>
        <shortName evidence="14">MTHase</shortName>
        <ecNumber evidence="4 13">3.2.1.141</ecNumber>
    </recommendedName>
    <alternativeName>
        <fullName evidence="11 14">4-alpha-D-((1-&gt;4)-alpha-D-glucano)trehalose trehalohydrolase</fullName>
    </alternativeName>
    <alternativeName>
        <fullName evidence="10 14">Maltooligosyl trehalose trehalohydrolase</fullName>
    </alternativeName>
</protein>
<evidence type="ECO:0000313" key="21">
    <source>
        <dbReference type="Proteomes" id="UP000588586"/>
    </source>
</evidence>
<comment type="subcellular location">
    <subcellularLocation>
        <location evidence="1 15">Cytoplasm</location>
    </subcellularLocation>
</comment>
<accession>A0A849H8R5</accession>
<dbReference type="UniPathway" id="UPA00299"/>
<evidence type="ECO:0000256" key="13">
    <source>
        <dbReference type="NCBIfam" id="TIGR02402"/>
    </source>
</evidence>
<dbReference type="InterPro" id="IPR012768">
    <property type="entry name" value="Trehalose_TreZ"/>
</dbReference>
<dbReference type="CDD" id="cd11325">
    <property type="entry name" value="AmyAc_GTHase"/>
    <property type="match status" value="1"/>
</dbReference>
<dbReference type="InterPro" id="IPR044901">
    <property type="entry name" value="Trehalose_TreZ_E-set_sf"/>
</dbReference>
<comment type="pathway">
    <text evidence="2 14">Glycan biosynthesis; trehalose biosynthesis.</text>
</comment>
<evidence type="ECO:0000256" key="14">
    <source>
        <dbReference type="PIRNR" id="PIRNR006337"/>
    </source>
</evidence>
<feature type="binding site" evidence="16">
    <location>
        <begin position="354"/>
        <end position="358"/>
    </location>
    <ligand>
        <name>substrate</name>
    </ligand>
</feature>
<evidence type="ECO:0000256" key="10">
    <source>
        <dbReference type="ARBA" id="ARBA00032057"/>
    </source>
</evidence>
<evidence type="ECO:0000256" key="8">
    <source>
        <dbReference type="ARBA" id="ARBA00023277"/>
    </source>
</evidence>
<dbReference type="SUPFAM" id="SSF81296">
    <property type="entry name" value="E set domains"/>
    <property type="match status" value="1"/>
</dbReference>
<dbReference type="AlphaFoldDB" id="A0A849H8R5"/>
<dbReference type="InterPro" id="IPR014756">
    <property type="entry name" value="Ig_E-set"/>
</dbReference>
<reference evidence="20 21" key="1">
    <citation type="submission" date="2020-04" db="EMBL/GenBank/DDBJ databases">
        <title>Knoellia sp. isolate from air conditioner.</title>
        <authorList>
            <person name="Chea S."/>
            <person name="Kim D.-U."/>
        </authorList>
    </citation>
    <scope>NUCLEOTIDE SEQUENCE [LARGE SCALE GENOMIC DNA]</scope>
    <source>
        <strain evidence="20 21">DB2414S</strain>
    </source>
</reference>
<dbReference type="PANTHER" id="PTHR43651">
    <property type="entry name" value="1,4-ALPHA-GLUCAN-BRANCHING ENZYME"/>
    <property type="match status" value="1"/>
</dbReference>
<name>A0A849H8R5_9MICO</name>
<dbReference type="InterPro" id="IPR006047">
    <property type="entry name" value="GH13_cat_dom"/>
</dbReference>
<dbReference type="PIRSF" id="PIRSF006337">
    <property type="entry name" value="Trehalose_TreZ"/>
    <property type="match status" value="1"/>
</dbReference>
<evidence type="ECO:0000256" key="6">
    <source>
        <dbReference type="ARBA" id="ARBA00022490"/>
    </source>
</evidence>
<evidence type="ECO:0000256" key="17">
    <source>
        <dbReference type="PIRSR" id="PIRSR006337-3"/>
    </source>
</evidence>
<keyword evidence="8" id="KW-0119">Carbohydrate metabolism</keyword>
<proteinExistence type="inferred from homology"/>
<dbReference type="NCBIfam" id="TIGR02402">
    <property type="entry name" value="trehalose_TreZ"/>
    <property type="match status" value="1"/>
</dbReference>
<dbReference type="GO" id="GO:0005737">
    <property type="term" value="C:cytoplasm"/>
    <property type="evidence" value="ECO:0007669"/>
    <property type="project" value="UniProtKB-SubCell"/>
</dbReference>
<sequence length="639" mass="70253">MSTPESTDASAHTASPSAQTGPQAESSQPPNGPELTLWAPDRSYVRVDWSRAGGDGVETTQGVGDMQPKGDGWWRWQAPDLAADDRLDYAFRLDGGPALPDPRSAWQPHGVDGRSRWFDAAAYSWHDATWAGPQQGEGVLGAVFYELHVGTFTPEGTLDAAQRRLGHLVELGVDVVELMPVASFAGRWNWGYDGVGPWSVHDAYEGPAALQRFVDACHQVGLGVCLDVVYNHLGPAGNYLPTFGPYFSDRHPTPWGPGLNLDGDGSFHVRRWIVDSALRWFADFHLDALRLDAVHELHDDSDQHVLAQLSDEVGALAARLGRPLALVAESDLNQPRMVAPTADGGRGMDAQWDDDVHHALHVTLTGETQGYYRDFAGDSRAMPDGGPLAVLAKVLTGAFLHDGSWSSFRGSDWGAPVDREHTDGRRFLAYLQNHDQVGNRAVGDRISATIPLSRQAVGATLYLTSAFTPMVFMGEEWGASTPFQFFTDFEDPELGKAVTEGRRSEFADHGWDAADVPDPQDEQTMRRSQLDWAEPHEGEHARLLTYYRDLIALRRKEFELGDGRLDLVDVQFDDKDGWLVMRRGSVATVVNLTHSRWTVPLDGTPREVLLAWDPEQTKIRPNGLHLPPGTAAVVRLGST</sequence>
<dbReference type="Gene3D" id="2.60.40.10">
    <property type="entry name" value="Immunoglobulins"/>
    <property type="match status" value="1"/>
</dbReference>
<evidence type="ECO:0000256" key="12">
    <source>
        <dbReference type="ARBA" id="ARBA00034013"/>
    </source>
</evidence>
<evidence type="ECO:0000256" key="2">
    <source>
        <dbReference type="ARBA" id="ARBA00005199"/>
    </source>
</evidence>
<feature type="region of interest" description="Disordered" evidence="18">
    <location>
        <begin position="52"/>
        <end position="71"/>
    </location>
</feature>
<dbReference type="RefSeq" id="WP_171243270.1">
    <property type="nucleotide sequence ID" value="NZ_JABEPQ010000002.1"/>
</dbReference>
<feature type="domain" description="Glycosyl hydrolase family 13 catalytic" evidence="19">
    <location>
        <begin position="146"/>
        <end position="502"/>
    </location>
</feature>
<dbReference type="Pfam" id="PF00128">
    <property type="entry name" value="Alpha-amylase"/>
    <property type="match status" value="1"/>
</dbReference>
<dbReference type="InterPro" id="IPR017853">
    <property type="entry name" value="GH"/>
</dbReference>
<dbReference type="Proteomes" id="UP000588586">
    <property type="component" value="Unassembled WGS sequence"/>
</dbReference>
<dbReference type="SUPFAM" id="SSF51445">
    <property type="entry name" value="(Trans)glycosidases"/>
    <property type="match status" value="1"/>
</dbReference>
<dbReference type="EC" id="3.2.1.141" evidence="4 13"/>
<comment type="catalytic activity">
    <reaction evidence="12 14">
        <text>hydrolysis of (1-&gt;4)-alpha-D-glucosidic linkage in 4-alpha-D-[(1-&gt;4)-alpha-D-glucanosyl]n trehalose to yield trehalose and (1-&gt;4)-alpha-D-glucan.</text>
        <dbReference type="EC" id="3.2.1.141"/>
    </reaction>
</comment>
<dbReference type="PANTHER" id="PTHR43651:SF11">
    <property type="entry name" value="MALTO-OLIGOSYLTREHALOSE TREHALOHYDROLASE"/>
    <property type="match status" value="1"/>
</dbReference>
<dbReference type="GO" id="GO:0005992">
    <property type="term" value="P:trehalose biosynthetic process"/>
    <property type="evidence" value="ECO:0007669"/>
    <property type="project" value="UniProtKB-UniRule"/>
</dbReference>
<evidence type="ECO:0000256" key="16">
    <source>
        <dbReference type="PIRSR" id="PIRSR006337-2"/>
    </source>
</evidence>
<dbReference type="Gene3D" id="3.20.20.80">
    <property type="entry name" value="Glycosidases"/>
    <property type="match status" value="1"/>
</dbReference>
<gene>
    <name evidence="20" type="primary">treZ</name>
    <name evidence="20" type="ORF">HJG52_08905</name>
</gene>
<keyword evidence="7 14" id="KW-0378">Hydrolase</keyword>
<feature type="site" description="Transition state stabilizer" evidence="17">
    <location>
        <position position="435"/>
    </location>
</feature>
<comment type="caution">
    <text evidence="20">The sequence shown here is derived from an EMBL/GenBank/DDBJ whole genome shotgun (WGS) entry which is preliminary data.</text>
</comment>
<evidence type="ECO:0000256" key="3">
    <source>
        <dbReference type="ARBA" id="ARBA00008061"/>
    </source>
</evidence>
<dbReference type="EMBL" id="JABEPQ010000002">
    <property type="protein sequence ID" value="NNM46126.1"/>
    <property type="molecule type" value="Genomic_DNA"/>
</dbReference>
<evidence type="ECO:0000256" key="18">
    <source>
        <dbReference type="SAM" id="MobiDB-lite"/>
    </source>
</evidence>